<dbReference type="GO" id="GO:0006260">
    <property type="term" value="P:DNA replication"/>
    <property type="evidence" value="ECO:0007669"/>
    <property type="project" value="InterPro"/>
</dbReference>
<feature type="compositionally biased region" description="Polar residues" evidence="1">
    <location>
        <begin position="111"/>
        <end position="125"/>
    </location>
</feature>
<dbReference type="Pfam" id="PF02399">
    <property type="entry name" value="Herpes_ori_bp"/>
    <property type="match status" value="1"/>
</dbReference>
<feature type="region of interest" description="Disordered" evidence="1">
    <location>
        <begin position="103"/>
        <end position="138"/>
    </location>
</feature>
<name>A0A951UL89_9NOST</name>
<comment type="caution">
    <text evidence="3">The sequence shown here is derived from an EMBL/GenBank/DDBJ whole genome shotgun (WGS) entry which is preliminary data.</text>
</comment>
<dbReference type="NCBIfam" id="NF042913">
    <property type="entry name" value="CyRepA1"/>
    <property type="match status" value="1"/>
</dbReference>
<evidence type="ECO:0000259" key="2">
    <source>
        <dbReference type="Pfam" id="PF02399"/>
    </source>
</evidence>
<protein>
    <recommendedName>
        <fullName evidence="2">Replication origin-binding protein domain-containing protein</fullName>
    </recommendedName>
</protein>
<dbReference type="InterPro" id="IPR003450">
    <property type="entry name" value="Replication_origin-bd"/>
</dbReference>
<evidence type="ECO:0000313" key="4">
    <source>
        <dbReference type="Proteomes" id="UP000715781"/>
    </source>
</evidence>
<proteinExistence type="predicted"/>
<evidence type="ECO:0000256" key="1">
    <source>
        <dbReference type="SAM" id="MobiDB-lite"/>
    </source>
</evidence>
<accession>A0A951UL89</accession>
<evidence type="ECO:0000313" key="3">
    <source>
        <dbReference type="EMBL" id="MBW4565985.1"/>
    </source>
</evidence>
<sequence>MKISTLKSTTSSIHQNLGGIQYSSQSSSDKPHPTNRHNPCPICGDISGKCRTKNNQEQGVLCGNSAGYKKWDKEGLYVCVNDNAKGHTTHTWVLAQVHARRQQYASEKEQSPQTTAAKEQSPQRRTASEKKKQSKPELPVELRDALYRKILSQPQFKLSPGDLANLQKRGLTDKQIDTGMYRSVTSKFPRVLGQFPFTLPGVINVQSNVATLNAFPPGILCPIFQGNLIVGLKVRKTDVQEGGRYYWATSCTGKNPHGLGAHINGELPLAFLPGTGDEIWVTEGSEIKPVILHNKKGVTVAGGGRSWHSSPEHFKRFQQHFDAAKKIVLCPDAGDIINRQVAPKWLQEADFFEKQGYIVSFAWWGQVTKEEADIDELEDYSQIEFISAISFEELTKEHTKEAYKEESYRGWKNKATTFSSKNCKAFYSINTPEFQLPEGIPAGSSILAIKSDMGTGKTNWLLSIIKKSDIPCHLPNYRNNLIAQIVERGKDDFDINLYHINEDEDMAEEASANLLYCVDSYGKIDAARESFKDVNIILDESCSVILHLIQGGTLKERQAKIIKIFKKSLRQCKNIFLLDGNLADIYVDLIAEIAPNKTVYKVENTYKIAPHNFIFVDGVLEEESEIKRKRDNTPLTKLILEPGVRPFVFCDSKTLTNVLAEILKAEGKSFCLINADTIEEPWARECMKNPDKYFGIHKPEVFLLSPTGNSGISCTSKGWWNCKISIFYGVLPTNGQLQSLFRNRDESIPHYIFCPERSMIRKDYLPNGYVASAIERNYNERLELNRELVLLQADNPELAASLIDETCNACKKDEIFGFSNWITAIENFERDNLRKCLSTRLEEKGHNVERQTMVIDSGLKNKQKKVKQELQIQKSQDWFNAEDLPSEEEFERLIRRQDLNKKQRDAVQKHKIKNQLPGIENDPTWSANFIFKTYIANPKTVEQYDRYFLLKHYDELLKIHNFSINRAVTAEDVNFGVLLGLKRPCIALIKTELNSLEEFQVQGKEFHKKSPEITELIEKVRSNKKLKAALGINKMPEPREDGKEIIEITKKILGWVGIKLKATEKKLAADNKRLQHYTFDYEHFNSPDRLAILKCLEAKYADPERVKEREKITWVNEDYLVNCLAGKFRNAQSYTDVTNAIAAWESKKQFNADGSFTQEQDTENRRIDLIISWAWDKLKSEELARVRALQMVGLNDEQIFELLDKKIIEDKPEYKDVDFLNKLPVRWQLRLEKAVDYGQQTVDRVKAYLPQQPAPQEPKPQAQAVSLEKLEQQKLEAILNSALVLYGLKSSVELTFIPAESKAIIKAENPDEILNICERIHLNKKHCELLKSQKIVLIDVKDIRTRDANDKYLRKGLVNFNESPQIQSVAS</sequence>
<organism evidence="3 4">
    <name type="scientific">Mojavia pulchra JT2-VF2</name>
    <dbReference type="NCBI Taxonomy" id="287848"/>
    <lineage>
        <taxon>Bacteria</taxon>
        <taxon>Bacillati</taxon>
        <taxon>Cyanobacteriota</taxon>
        <taxon>Cyanophyceae</taxon>
        <taxon>Nostocales</taxon>
        <taxon>Nostocaceae</taxon>
    </lineage>
</organism>
<dbReference type="InterPro" id="IPR049996">
    <property type="entry name" value="Slr7037-like"/>
</dbReference>
<dbReference type="GO" id="GO:0003688">
    <property type="term" value="F:DNA replication origin binding"/>
    <property type="evidence" value="ECO:0007669"/>
    <property type="project" value="InterPro"/>
</dbReference>
<dbReference type="EMBL" id="JAHHHN010000055">
    <property type="protein sequence ID" value="MBW4565985.1"/>
    <property type="molecule type" value="Genomic_DNA"/>
</dbReference>
<feature type="domain" description="Replication origin-binding protein" evidence="2">
    <location>
        <begin position="441"/>
        <end position="607"/>
    </location>
</feature>
<reference evidence="3" key="1">
    <citation type="submission" date="2021-05" db="EMBL/GenBank/DDBJ databases">
        <authorList>
            <person name="Pietrasiak N."/>
            <person name="Ward R."/>
            <person name="Stajich J.E."/>
            <person name="Kurbessoian T."/>
        </authorList>
    </citation>
    <scope>NUCLEOTIDE SEQUENCE</scope>
    <source>
        <strain evidence="3">JT2-VF2</strain>
    </source>
</reference>
<feature type="compositionally biased region" description="Basic and acidic residues" evidence="1">
    <location>
        <begin position="126"/>
        <end position="138"/>
    </location>
</feature>
<gene>
    <name evidence="3" type="ORF">KME32_33895</name>
</gene>
<reference evidence="3" key="2">
    <citation type="journal article" date="2022" name="Microbiol. Resour. Announc.">
        <title>Metagenome Sequencing to Explore Phylogenomics of Terrestrial Cyanobacteria.</title>
        <authorList>
            <person name="Ward R.D."/>
            <person name="Stajich J.E."/>
            <person name="Johansen J.R."/>
            <person name="Huntemann M."/>
            <person name="Clum A."/>
            <person name="Foster B."/>
            <person name="Foster B."/>
            <person name="Roux S."/>
            <person name="Palaniappan K."/>
            <person name="Varghese N."/>
            <person name="Mukherjee S."/>
            <person name="Reddy T.B.K."/>
            <person name="Daum C."/>
            <person name="Copeland A."/>
            <person name="Chen I.A."/>
            <person name="Ivanova N.N."/>
            <person name="Kyrpides N.C."/>
            <person name="Shapiro N."/>
            <person name="Eloe-Fadrosh E.A."/>
            <person name="Pietrasiak N."/>
        </authorList>
    </citation>
    <scope>NUCLEOTIDE SEQUENCE</scope>
    <source>
        <strain evidence="3">JT2-VF2</strain>
    </source>
</reference>
<dbReference type="GO" id="GO:0005524">
    <property type="term" value="F:ATP binding"/>
    <property type="evidence" value="ECO:0007669"/>
    <property type="project" value="InterPro"/>
</dbReference>
<dbReference type="Proteomes" id="UP000715781">
    <property type="component" value="Unassembled WGS sequence"/>
</dbReference>